<dbReference type="Proteomes" id="UP000250275">
    <property type="component" value="Unassembled WGS sequence"/>
</dbReference>
<name>A0A310SBV4_9HYME</name>
<sequence length="73" mass="8418">MTFHESNNQALLSLMTGEKTVARNLRYLITTKGYVNTNTYMFFVMQAQLDGHNNASGVCLQFFFHFLCILLFT</sequence>
<organism evidence="1 2">
    <name type="scientific">Eufriesea mexicana</name>
    <dbReference type="NCBI Taxonomy" id="516756"/>
    <lineage>
        <taxon>Eukaryota</taxon>
        <taxon>Metazoa</taxon>
        <taxon>Ecdysozoa</taxon>
        <taxon>Arthropoda</taxon>
        <taxon>Hexapoda</taxon>
        <taxon>Insecta</taxon>
        <taxon>Pterygota</taxon>
        <taxon>Neoptera</taxon>
        <taxon>Endopterygota</taxon>
        <taxon>Hymenoptera</taxon>
        <taxon>Apocrita</taxon>
        <taxon>Aculeata</taxon>
        <taxon>Apoidea</taxon>
        <taxon>Anthophila</taxon>
        <taxon>Apidae</taxon>
        <taxon>Eufriesea</taxon>
    </lineage>
</organism>
<evidence type="ECO:0000313" key="1">
    <source>
        <dbReference type="EMBL" id="OAD46882.1"/>
    </source>
</evidence>
<accession>A0A310SBV4</accession>
<proteinExistence type="predicted"/>
<reference evidence="1 2" key="1">
    <citation type="submission" date="2015-07" db="EMBL/GenBank/DDBJ databases">
        <title>The genome of Eufriesea mexicana.</title>
        <authorList>
            <person name="Pan H."/>
            <person name="Kapheim K."/>
        </authorList>
    </citation>
    <scope>NUCLEOTIDE SEQUENCE [LARGE SCALE GENOMIC DNA]</scope>
    <source>
        <strain evidence="1">0111107269</strain>
        <tissue evidence="1">Whole body</tissue>
    </source>
</reference>
<evidence type="ECO:0000313" key="2">
    <source>
        <dbReference type="Proteomes" id="UP000250275"/>
    </source>
</evidence>
<protein>
    <submittedName>
        <fullName evidence="1">Uncharacterized protein</fullName>
    </submittedName>
</protein>
<gene>
    <name evidence="1" type="ORF">WN48_11274</name>
</gene>
<keyword evidence="2" id="KW-1185">Reference proteome</keyword>
<dbReference type="EMBL" id="KQ851026">
    <property type="protein sequence ID" value="OAD46882.1"/>
    <property type="molecule type" value="Genomic_DNA"/>
</dbReference>
<dbReference type="AlphaFoldDB" id="A0A310SBV4"/>